<evidence type="ECO:0000313" key="4">
    <source>
        <dbReference type="EMBL" id="CAG9324576.1"/>
    </source>
</evidence>
<dbReference type="EMBL" id="CAJZBQ010000036">
    <property type="protein sequence ID" value="CAG9324576.1"/>
    <property type="molecule type" value="Genomic_DNA"/>
</dbReference>
<dbReference type="CDD" id="cd00064">
    <property type="entry name" value="FU"/>
    <property type="match status" value="1"/>
</dbReference>
<dbReference type="SUPFAM" id="SSF49899">
    <property type="entry name" value="Concanavalin A-like lectins/glucanases"/>
    <property type="match status" value="1"/>
</dbReference>
<dbReference type="InterPro" id="IPR006212">
    <property type="entry name" value="Furin_repeat"/>
</dbReference>
<dbReference type="Gene3D" id="2.60.120.200">
    <property type="match status" value="1"/>
</dbReference>
<dbReference type="Pfam" id="PF13385">
    <property type="entry name" value="Laminin_G_3"/>
    <property type="match status" value="1"/>
</dbReference>
<dbReference type="PANTHER" id="PTHR15332:SF175">
    <property type="entry name" value="PROPROTEIN CONVERTASE SUBTILISIN_KEXIN TYPE 5-LIKE"/>
    <property type="match status" value="1"/>
</dbReference>
<dbReference type="SUPFAM" id="SSF57184">
    <property type="entry name" value="Growth factor receptor domain"/>
    <property type="match status" value="4"/>
</dbReference>
<feature type="transmembrane region" description="Helical" evidence="2">
    <location>
        <begin position="855"/>
        <end position="882"/>
    </location>
</feature>
<feature type="compositionally biased region" description="Polar residues" evidence="1">
    <location>
        <begin position="1162"/>
        <end position="1174"/>
    </location>
</feature>
<feature type="transmembrane region" description="Helical" evidence="2">
    <location>
        <begin position="1016"/>
        <end position="1035"/>
    </location>
</feature>
<sequence>MHKTLFILVLILGAKANTSLFQYNLYQGIGQVLEDSSGNANHCVNGWTAEIETSDSNWTPRGAYFSGVSLITPPKNSVVQNSLTFPHSFTITMWIKIISEGVILSRYDSSNNILFVFEILSPWTLNFWAWSHQESFPAVGNPGVTKAVTNDQWYYLAGVVNKSGGTTQETLYVGNTNSLASFSGHYKDDTGQGFNIGCDPTCTNGFIGFIYEINAMNDLAGSTNILSSYSTSCSGSCSGCPSLSSTCIPICDNFYMPNNCLASCNCYNGQQASCLDSDLTACLLCDSVCERTCSGPSSTDCIDIKATYCAGHPYSPIQKSCLWSVSCPTNCYYCEVNSVCLTCDPGYFVSSGNCVLCYSACATCSGLLQNECLTCSTIGITPSSINTCECTSSQYQISPSPLTCGDCDISCATCSGFGPTKCLTCADLSVNIALPPGSCSCGLSQYTISHNPLACGNCHATCKSCSGPLSTQCISCMDSSIILATIGSCSCKSNEYMVQKNPLLCETCDDLCKTCNGPTSGDCLTCKNSTFSPSAIPGFCACKANQFISQYSPLLCKNCDSSCNTCIGSGKNDCLTCKDFSIALLNPPEACSCDSSQYIAAKSPLVCMDCDISCSSCSGPGSDDCLACADSSISLFLTPNSCTCKNSQYIISKSPLICGNCDPSCASCIGSKSNQCTSCLNYNITPSSLPGECSCLKSQYIISYSPLSCGNCDSSCLTCVGPGSNQCLSCSEGSVVLSETPSACAKTSNSTNTFTQISSQSGAYGAAAVFASSFIQSLLTGRTGALWTYVNIIQMLAFIPLQNIEIPESLYEFWKSFLSYRFLTNIGEMIYGDCQMGEVKPIETWHKYGYRMSSFFINGSGMLLILLIVVSTWVFIGVLGMLPCGILKSKVREFKKKYKYTVFIRLWLEIYILLMAAAVIGINNYSFEYTTTIIDSISAYLLICCGWFFIMLWIFILHMKRFKIFRHNPKTIAKYGTLFAEFDLKNDDFIQLLYYPYFLIRRFIYVVVLYNFSSYPAVQCAVNSAHTFLIVLFLFKYWNFKDKESKFLNITGEIIVLLSFLATAVYLYKIPYTLDMVIQTTVFIVTMIYLFISYLFLFIKLYLLLKSKCTKKAKPTLPEVVISEEDHSILKTPQNHPSSKKSEGDEAPENTPIDAHEARWLHSTNNLSSDSFFQ</sequence>
<dbReference type="PANTHER" id="PTHR15332">
    <property type="entry name" value="PROPROTEIN CONVERTASE SUBTILISIN_KEXIN TYPE 5-LIKE"/>
    <property type="match status" value="1"/>
</dbReference>
<name>A0AAU9JG10_9CILI</name>
<organism evidence="4 5">
    <name type="scientific">Blepharisma stoltei</name>
    <dbReference type="NCBI Taxonomy" id="1481888"/>
    <lineage>
        <taxon>Eukaryota</taxon>
        <taxon>Sar</taxon>
        <taxon>Alveolata</taxon>
        <taxon>Ciliophora</taxon>
        <taxon>Postciliodesmatophora</taxon>
        <taxon>Heterotrichea</taxon>
        <taxon>Heterotrichida</taxon>
        <taxon>Blepharismidae</taxon>
        <taxon>Blepharisma</taxon>
    </lineage>
</organism>
<feature type="transmembrane region" description="Helical" evidence="2">
    <location>
        <begin position="992"/>
        <end position="1010"/>
    </location>
</feature>
<evidence type="ECO:0000313" key="5">
    <source>
        <dbReference type="Proteomes" id="UP001162131"/>
    </source>
</evidence>
<protein>
    <submittedName>
        <fullName evidence="4">Uncharacterized protein</fullName>
    </submittedName>
</protein>
<reference evidence="4" key="1">
    <citation type="submission" date="2021-09" db="EMBL/GenBank/DDBJ databases">
        <authorList>
            <consortium name="AG Swart"/>
            <person name="Singh M."/>
            <person name="Singh A."/>
            <person name="Seah K."/>
            <person name="Emmerich C."/>
        </authorList>
    </citation>
    <scope>NUCLEOTIDE SEQUENCE</scope>
    <source>
        <strain evidence="4">ATCC30299</strain>
    </source>
</reference>
<feature type="region of interest" description="Disordered" evidence="1">
    <location>
        <begin position="1130"/>
        <end position="1174"/>
    </location>
</feature>
<feature type="transmembrane region" description="Helical" evidence="2">
    <location>
        <begin position="937"/>
        <end position="957"/>
    </location>
</feature>
<proteinExistence type="predicted"/>
<feature type="transmembrane region" description="Helical" evidence="2">
    <location>
        <begin position="1080"/>
        <end position="1105"/>
    </location>
</feature>
<dbReference type="InterPro" id="IPR013320">
    <property type="entry name" value="ConA-like_dom_sf"/>
</dbReference>
<dbReference type="Proteomes" id="UP001162131">
    <property type="component" value="Unassembled WGS sequence"/>
</dbReference>
<dbReference type="InterPro" id="IPR009030">
    <property type="entry name" value="Growth_fac_rcpt_cys_sf"/>
</dbReference>
<accession>A0AAU9JG10</accession>
<feature type="transmembrane region" description="Helical" evidence="2">
    <location>
        <begin position="1047"/>
        <end position="1068"/>
    </location>
</feature>
<keyword evidence="2" id="KW-0472">Membrane</keyword>
<keyword evidence="3" id="KW-0732">Signal</keyword>
<keyword evidence="5" id="KW-1185">Reference proteome</keyword>
<dbReference type="AlphaFoldDB" id="A0AAU9JG10"/>
<feature type="signal peptide" evidence="3">
    <location>
        <begin position="1"/>
        <end position="16"/>
    </location>
</feature>
<keyword evidence="2" id="KW-1133">Transmembrane helix</keyword>
<comment type="caution">
    <text evidence="4">The sequence shown here is derived from an EMBL/GenBank/DDBJ whole genome shotgun (WGS) entry which is preliminary data.</text>
</comment>
<evidence type="ECO:0000256" key="3">
    <source>
        <dbReference type="SAM" id="SignalP"/>
    </source>
</evidence>
<gene>
    <name evidence="4" type="ORF">BSTOLATCC_MIC36362</name>
</gene>
<evidence type="ECO:0000256" key="2">
    <source>
        <dbReference type="SAM" id="Phobius"/>
    </source>
</evidence>
<dbReference type="SMART" id="SM00261">
    <property type="entry name" value="FU"/>
    <property type="match status" value="8"/>
</dbReference>
<feature type="transmembrane region" description="Helical" evidence="2">
    <location>
        <begin position="902"/>
        <end position="925"/>
    </location>
</feature>
<dbReference type="Gene3D" id="2.10.220.10">
    <property type="entry name" value="Hormone Receptor, Insulin-like Growth Factor Receptor 1, Chain A, domain 2"/>
    <property type="match status" value="4"/>
</dbReference>
<keyword evidence="2" id="KW-0812">Transmembrane</keyword>
<feature type="chain" id="PRO_5043942011" evidence="3">
    <location>
        <begin position="17"/>
        <end position="1174"/>
    </location>
</feature>
<evidence type="ECO:0000256" key="1">
    <source>
        <dbReference type="SAM" id="MobiDB-lite"/>
    </source>
</evidence>